<evidence type="ECO:0000313" key="2">
    <source>
        <dbReference type="EMBL" id="ALU42365.1"/>
    </source>
</evidence>
<accession>A0A0U2P5J8</accession>
<name>A0A0U2P5J8_9GAMM</name>
<proteinExistence type="predicted"/>
<reference evidence="2 3" key="1">
    <citation type="submission" date="2015-12" db="EMBL/GenBank/DDBJ databases">
        <title>Complete genome sequence of Pseudoalteromonas rubra SCSIO 6842, harboring a conjugative plasmid.</title>
        <authorList>
            <person name="Li B."/>
            <person name="Wang X."/>
        </authorList>
    </citation>
    <scope>NUCLEOTIDE SEQUENCE [LARGE SCALE GENOMIC DNA]</scope>
    <source>
        <strain evidence="2 3">SCSIO 6842</strain>
    </source>
</reference>
<keyword evidence="1" id="KW-0472">Membrane</keyword>
<evidence type="ECO:0000256" key="1">
    <source>
        <dbReference type="SAM" id="Phobius"/>
    </source>
</evidence>
<dbReference type="KEGG" id="prr:AT705_05035"/>
<feature type="transmembrane region" description="Helical" evidence="1">
    <location>
        <begin position="48"/>
        <end position="69"/>
    </location>
</feature>
<dbReference type="InterPro" id="IPR025495">
    <property type="entry name" value="DUF4386"/>
</dbReference>
<evidence type="ECO:0000313" key="3">
    <source>
        <dbReference type="Proteomes" id="UP000069015"/>
    </source>
</evidence>
<feature type="transmembrane region" description="Helical" evidence="1">
    <location>
        <begin position="21"/>
        <end position="42"/>
    </location>
</feature>
<dbReference type="RefSeq" id="WP_058795749.1">
    <property type="nucleotide sequence ID" value="NZ_CP013611.1"/>
</dbReference>
<dbReference type="EMBL" id="CP013611">
    <property type="protein sequence ID" value="ALU42365.1"/>
    <property type="molecule type" value="Genomic_DNA"/>
</dbReference>
<dbReference type="Proteomes" id="UP000069015">
    <property type="component" value="Chromosome 1"/>
</dbReference>
<dbReference type="AlphaFoldDB" id="A0A0U2P5J8"/>
<sequence>MHSEQLYIMGSALKTERYFSFLMGMIALAIFGFLLNITLFKYRLVPRVLAGLGLLGYVMLLLKVLFDFFDVSMGGAWMYIPGGLFELLLPLWLIFRGFDLSVEPQVGTSGK</sequence>
<keyword evidence="1" id="KW-0812">Transmembrane</keyword>
<keyword evidence="1" id="KW-1133">Transmembrane helix</keyword>
<feature type="transmembrane region" description="Helical" evidence="1">
    <location>
        <begin position="76"/>
        <end position="95"/>
    </location>
</feature>
<gene>
    <name evidence="2" type="ORF">AT705_05035</name>
</gene>
<evidence type="ECO:0008006" key="4">
    <source>
        <dbReference type="Google" id="ProtNLM"/>
    </source>
</evidence>
<dbReference type="Pfam" id="PF14329">
    <property type="entry name" value="DUF4386"/>
    <property type="match status" value="1"/>
</dbReference>
<organism evidence="2 3">
    <name type="scientific">Pseudoalteromonas rubra</name>
    <dbReference type="NCBI Taxonomy" id="43658"/>
    <lineage>
        <taxon>Bacteria</taxon>
        <taxon>Pseudomonadati</taxon>
        <taxon>Pseudomonadota</taxon>
        <taxon>Gammaproteobacteria</taxon>
        <taxon>Alteromonadales</taxon>
        <taxon>Pseudoalteromonadaceae</taxon>
        <taxon>Pseudoalteromonas</taxon>
    </lineage>
</organism>
<protein>
    <recommendedName>
        <fullName evidence="4">DUF4386 domain-containing protein</fullName>
    </recommendedName>
</protein>